<dbReference type="Proteomes" id="UP000324639">
    <property type="component" value="Chromosome Bgt_-09"/>
</dbReference>
<dbReference type="EMBL" id="LR026992">
    <property type="protein sequence ID" value="VDB93996.1"/>
    <property type="molecule type" value="Genomic_DNA"/>
</dbReference>
<evidence type="ECO:0000313" key="2">
    <source>
        <dbReference type="Proteomes" id="UP000324639"/>
    </source>
</evidence>
<dbReference type="AlphaFoldDB" id="A0A9X9MPC1"/>
<keyword evidence="2" id="KW-1185">Reference proteome</keyword>
<proteinExistence type="predicted"/>
<gene>
    <name evidence="1" type="ORF">BGT96224V316_LOCUS7586</name>
</gene>
<reference evidence="1 2" key="1">
    <citation type="submission" date="2018-08" db="EMBL/GenBank/DDBJ databases">
        <authorList>
            <person name="Muller C M."/>
        </authorList>
    </citation>
    <scope>NUCLEOTIDE SEQUENCE [LARGE SCALE GENOMIC DNA]</scope>
</reference>
<name>A0A9X9MPC1_BLUGR</name>
<accession>A0A9X9MPC1</accession>
<sequence>MILFMTRPETAQYSTTP</sequence>
<evidence type="ECO:0000313" key="1">
    <source>
        <dbReference type="EMBL" id="VDB93996.1"/>
    </source>
</evidence>
<protein>
    <submittedName>
        <fullName evidence="1">Bgt-50081</fullName>
    </submittedName>
</protein>
<organism evidence="1 2">
    <name type="scientific">Blumeria graminis f. sp. tritici</name>
    <dbReference type="NCBI Taxonomy" id="62690"/>
    <lineage>
        <taxon>Eukaryota</taxon>
        <taxon>Fungi</taxon>
        <taxon>Dikarya</taxon>
        <taxon>Ascomycota</taxon>
        <taxon>Pezizomycotina</taxon>
        <taxon>Leotiomycetes</taxon>
        <taxon>Erysiphales</taxon>
        <taxon>Erysiphaceae</taxon>
        <taxon>Blumeria</taxon>
    </lineage>
</organism>